<feature type="domain" description="EF-hand" evidence="4">
    <location>
        <begin position="106"/>
        <end position="141"/>
    </location>
</feature>
<dbReference type="PROSITE" id="PS00018">
    <property type="entry name" value="EF_HAND_1"/>
    <property type="match status" value="2"/>
</dbReference>
<keyword evidence="6" id="KW-1185">Reference proteome</keyword>
<dbReference type="SMART" id="SM00054">
    <property type="entry name" value="EFh"/>
    <property type="match status" value="3"/>
</dbReference>
<gene>
    <name evidence="5" type="ORF">GM658_10435</name>
</gene>
<keyword evidence="2" id="KW-0677">Repeat</keyword>
<keyword evidence="3" id="KW-0732">Signal</keyword>
<dbReference type="Pfam" id="PF13499">
    <property type="entry name" value="EF-hand_7"/>
    <property type="match status" value="1"/>
</dbReference>
<dbReference type="InterPro" id="IPR002048">
    <property type="entry name" value="EF_hand_dom"/>
</dbReference>
<dbReference type="GO" id="GO:0005509">
    <property type="term" value="F:calcium ion binding"/>
    <property type="evidence" value="ECO:0007669"/>
    <property type="project" value="InterPro"/>
</dbReference>
<organism evidence="5 6">
    <name type="scientific">Massilia eburnea</name>
    <dbReference type="NCBI Taxonomy" id="1776165"/>
    <lineage>
        <taxon>Bacteria</taxon>
        <taxon>Pseudomonadati</taxon>
        <taxon>Pseudomonadota</taxon>
        <taxon>Betaproteobacteria</taxon>
        <taxon>Burkholderiales</taxon>
        <taxon>Oxalobacteraceae</taxon>
        <taxon>Telluria group</taxon>
        <taxon>Massilia</taxon>
    </lineage>
</organism>
<dbReference type="Pfam" id="PF13202">
    <property type="entry name" value="EF-hand_5"/>
    <property type="match status" value="2"/>
</dbReference>
<dbReference type="RefSeq" id="WP_155453973.1">
    <property type="nucleotide sequence ID" value="NZ_WNKX01000006.1"/>
</dbReference>
<name>A0A6L6QFM3_9BURK</name>
<evidence type="ECO:0000256" key="1">
    <source>
        <dbReference type="ARBA" id="ARBA00022723"/>
    </source>
</evidence>
<dbReference type="AlphaFoldDB" id="A0A6L6QFM3"/>
<evidence type="ECO:0000313" key="6">
    <source>
        <dbReference type="Proteomes" id="UP000472320"/>
    </source>
</evidence>
<protein>
    <recommendedName>
        <fullName evidence="4">EF-hand domain-containing protein</fullName>
    </recommendedName>
</protein>
<dbReference type="Proteomes" id="UP000472320">
    <property type="component" value="Unassembled WGS sequence"/>
</dbReference>
<reference evidence="5 6" key="1">
    <citation type="submission" date="2019-11" db="EMBL/GenBank/DDBJ databases">
        <title>Type strains purchased from KCTC, JCM and DSMZ.</title>
        <authorList>
            <person name="Lu H."/>
        </authorList>
    </citation>
    <scope>NUCLEOTIDE SEQUENCE [LARGE SCALE GENOMIC DNA]</scope>
    <source>
        <strain evidence="5 6">JCM 31587</strain>
    </source>
</reference>
<proteinExistence type="predicted"/>
<evidence type="ECO:0000313" key="5">
    <source>
        <dbReference type="EMBL" id="MTW11019.1"/>
    </source>
</evidence>
<evidence type="ECO:0000256" key="2">
    <source>
        <dbReference type="ARBA" id="ARBA00022737"/>
    </source>
</evidence>
<dbReference type="Gene3D" id="1.10.238.10">
    <property type="entry name" value="EF-hand"/>
    <property type="match status" value="2"/>
</dbReference>
<dbReference type="OrthoDB" id="8777120at2"/>
<comment type="caution">
    <text evidence="5">The sequence shown here is derived from an EMBL/GenBank/DDBJ whole genome shotgun (WGS) entry which is preliminary data.</text>
</comment>
<dbReference type="PANTHER" id="PTHR10827:SF98">
    <property type="entry name" value="45 KDA CALCIUM-BINDING PROTEIN"/>
    <property type="match status" value="1"/>
</dbReference>
<accession>A0A6L6QFM3</accession>
<dbReference type="InterPro" id="IPR011992">
    <property type="entry name" value="EF-hand-dom_pair"/>
</dbReference>
<dbReference type="PANTHER" id="PTHR10827">
    <property type="entry name" value="RETICULOCALBIN"/>
    <property type="match status" value="1"/>
</dbReference>
<evidence type="ECO:0000256" key="3">
    <source>
        <dbReference type="SAM" id="SignalP"/>
    </source>
</evidence>
<evidence type="ECO:0000259" key="4">
    <source>
        <dbReference type="PROSITE" id="PS50222"/>
    </source>
</evidence>
<dbReference type="InterPro" id="IPR018247">
    <property type="entry name" value="EF_Hand_1_Ca_BS"/>
</dbReference>
<dbReference type="PROSITE" id="PS50222">
    <property type="entry name" value="EF_HAND_2"/>
    <property type="match status" value="2"/>
</dbReference>
<dbReference type="EMBL" id="WNKX01000006">
    <property type="protein sequence ID" value="MTW11019.1"/>
    <property type="molecule type" value="Genomic_DNA"/>
</dbReference>
<feature type="domain" description="EF-hand" evidence="4">
    <location>
        <begin position="43"/>
        <end position="78"/>
    </location>
</feature>
<keyword evidence="1" id="KW-0479">Metal-binding</keyword>
<sequence length="142" mass="14806">MNMKALTLIAGALFALHASANPEIDKQFSAMDTDHDGKVSAAEHAAGAKAMFEKMDANHNGKVTAAEMTAAHAEITGQSAKKSDMPAADKIKAIDADGDGVLSADEHAKGSAAMFAKMDTNKDGFLSKEEMAAGHATMMRKP</sequence>
<feature type="signal peptide" evidence="3">
    <location>
        <begin position="1"/>
        <end position="20"/>
    </location>
</feature>
<dbReference type="SUPFAM" id="SSF47473">
    <property type="entry name" value="EF-hand"/>
    <property type="match status" value="1"/>
</dbReference>
<feature type="chain" id="PRO_5026748837" description="EF-hand domain-containing protein" evidence="3">
    <location>
        <begin position="21"/>
        <end position="142"/>
    </location>
</feature>